<dbReference type="STRING" id="747725.A0A168PFF2"/>
<name>A0A168PFF2_MUCCL</name>
<sequence>MRASLFAIALTIAASVNAAAVQKRAVSAGVQACIDGLNAASAQLLTVTSNVNSFTRSAGYTGALAVHSSEQTLETKLKSATTSCCAVTTTVSEEDATAVFGVVGVVVPEIEDALSAIVTKKPEFDAVLLATSLVKTDITNLNSEVNSLDTCLIAVTPAADLAQANAYVARVNTAFASAKTAYGI</sequence>
<evidence type="ECO:0000256" key="1">
    <source>
        <dbReference type="SAM" id="SignalP"/>
    </source>
</evidence>
<comment type="caution">
    <text evidence="2">The sequence shown here is derived from an EMBL/GenBank/DDBJ whole genome shotgun (WGS) entry which is preliminary data.</text>
</comment>
<dbReference type="AlphaFoldDB" id="A0A168PFF2"/>
<dbReference type="EMBL" id="AMYB01000001">
    <property type="protein sequence ID" value="OAD07658.1"/>
    <property type="molecule type" value="Genomic_DNA"/>
</dbReference>
<organism evidence="2 3">
    <name type="scientific">Mucor lusitanicus CBS 277.49</name>
    <dbReference type="NCBI Taxonomy" id="747725"/>
    <lineage>
        <taxon>Eukaryota</taxon>
        <taxon>Fungi</taxon>
        <taxon>Fungi incertae sedis</taxon>
        <taxon>Mucoromycota</taxon>
        <taxon>Mucoromycotina</taxon>
        <taxon>Mucoromycetes</taxon>
        <taxon>Mucorales</taxon>
        <taxon>Mucorineae</taxon>
        <taxon>Mucoraceae</taxon>
        <taxon>Mucor</taxon>
    </lineage>
</organism>
<keyword evidence="3" id="KW-1185">Reference proteome</keyword>
<evidence type="ECO:0000313" key="2">
    <source>
        <dbReference type="EMBL" id="OAD07658.1"/>
    </source>
</evidence>
<accession>A0A168PFF2</accession>
<dbReference type="Gene3D" id="1.20.1280.140">
    <property type="match status" value="1"/>
</dbReference>
<evidence type="ECO:0000313" key="3">
    <source>
        <dbReference type="Proteomes" id="UP000077051"/>
    </source>
</evidence>
<dbReference type="Pfam" id="PF12296">
    <property type="entry name" value="HsbA"/>
    <property type="match status" value="1"/>
</dbReference>
<dbReference type="Proteomes" id="UP000077051">
    <property type="component" value="Unassembled WGS sequence"/>
</dbReference>
<dbReference type="VEuPathDB" id="FungiDB:MUCCIDRAFT_157923"/>
<proteinExistence type="predicted"/>
<protein>
    <recommendedName>
        <fullName evidence="4">Hydrophobic surface binding protein</fullName>
    </recommendedName>
</protein>
<dbReference type="OrthoDB" id="3485059at2759"/>
<dbReference type="GO" id="GO:0005576">
    <property type="term" value="C:extracellular region"/>
    <property type="evidence" value="ECO:0007669"/>
    <property type="project" value="TreeGrafter"/>
</dbReference>
<feature type="signal peptide" evidence="1">
    <location>
        <begin position="1"/>
        <end position="18"/>
    </location>
</feature>
<gene>
    <name evidence="2" type="ORF">MUCCIDRAFT_157923</name>
</gene>
<reference evidence="2 3" key="1">
    <citation type="submission" date="2015-06" db="EMBL/GenBank/DDBJ databases">
        <title>Expansion of signal transduction pathways in fungi by whole-genome duplication.</title>
        <authorList>
            <consortium name="DOE Joint Genome Institute"/>
            <person name="Corrochano L.M."/>
            <person name="Kuo A."/>
            <person name="Marcet-Houben M."/>
            <person name="Polaino S."/>
            <person name="Salamov A."/>
            <person name="Villalobos J.M."/>
            <person name="Alvarez M.I."/>
            <person name="Avalos J."/>
            <person name="Benito E.P."/>
            <person name="Benoit I."/>
            <person name="Burger G."/>
            <person name="Camino L.P."/>
            <person name="Canovas D."/>
            <person name="Cerda-Olmedo E."/>
            <person name="Cheng J.-F."/>
            <person name="Dominguez A."/>
            <person name="Elias M."/>
            <person name="Eslava A.P."/>
            <person name="Glaser F."/>
            <person name="Grimwood J."/>
            <person name="Gutierrez G."/>
            <person name="Heitman J."/>
            <person name="Henrissat B."/>
            <person name="Iturriaga E.A."/>
            <person name="Lang B.F."/>
            <person name="Lavin J.L."/>
            <person name="Lee S."/>
            <person name="Li W."/>
            <person name="Lindquist E."/>
            <person name="Lopez-Garcia S."/>
            <person name="Luque E.M."/>
            <person name="Marcos A.T."/>
            <person name="Martin J."/>
            <person name="Mccluskey K."/>
            <person name="Medina H.R."/>
            <person name="Miralles-Duran A."/>
            <person name="Miyazaki A."/>
            <person name="Munoz-Torres E."/>
            <person name="Oguiza J.A."/>
            <person name="Ohm R."/>
            <person name="Olmedo M."/>
            <person name="Orejas M."/>
            <person name="Ortiz-Castellanos L."/>
            <person name="Pisabarro A.G."/>
            <person name="Rodriguez-Romero J."/>
            <person name="Ruiz-Herrera J."/>
            <person name="Ruiz-Vazquez R."/>
            <person name="Sanz C."/>
            <person name="Schackwitz W."/>
            <person name="Schmutz J."/>
            <person name="Shahriari M."/>
            <person name="Shelest E."/>
            <person name="Silva-Franco F."/>
            <person name="Soanes D."/>
            <person name="Syed K."/>
            <person name="Tagua V.G."/>
            <person name="Talbot N.J."/>
            <person name="Thon M."/>
            <person name="De Vries R.P."/>
            <person name="Wiebenga A."/>
            <person name="Yadav J.S."/>
            <person name="Braun E.L."/>
            <person name="Baker S."/>
            <person name="Garre V."/>
            <person name="Horwitz B."/>
            <person name="Torres-Martinez S."/>
            <person name="Idnurm A."/>
            <person name="Herrera-Estrella A."/>
            <person name="Gabaldon T."/>
            <person name="Grigoriev I.V."/>
        </authorList>
    </citation>
    <scope>NUCLEOTIDE SEQUENCE [LARGE SCALE GENOMIC DNA]</scope>
    <source>
        <strain evidence="2 3">CBS 277.49</strain>
    </source>
</reference>
<dbReference type="PANTHER" id="PTHR38123:SF1">
    <property type="entry name" value="HYDROPHOBIC SURFACE BINDING PROTEIN"/>
    <property type="match status" value="1"/>
</dbReference>
<dbReference type="PANTHER" id="PTHR38123">
    <property type="entry name" value="CELL WALL SERINE-THREONINE-RICH GALACTOMANNOPROTEIN MP1 (AFU_ORTHOLOGUE AFUA_4G03240)"/>
    <property type="match status" value="1"/>
</dbReference>
<feature type="chain" id="PRO_5007899613" description="Hydrophobic surface binding protein" evidence="1">
    <location>
        <begin position="19"/>
        <end position="184"/>
    </location>
</feature>
<evidence type="ECO:0008006" key="4">
    <source>
        <dbReference type="Google" id="ProtNLM"/>
    </source>
</evidence>
<keyword evidence="1" id="KW-0732">Signal</keyword>
<dbReference type="InterPro" id="IPR021054">
    <property type="entry name" value="Cell_wall_mannoprotein_1"/>
</dbReference>